<dbReference type="GO" id="GO:0004798">
    <property type="term" value="F:dTMP kinase activity"/>
    <property type="evidence" value="ECO:0007669"/>
    <property type="project" value="UniProtKB-UniRule"/>
</dbReference>
<dbReference type="SUPFAM" id="SSF52540">
    <property type="entry name" value="P-loop containing nucleoside triphosphate hydrolases"/>
    <property type="match status" value="1"/>
</dbReference>
<dbReference type="Pfam" id="PF02223">
    <property type="entry name" value="Thymidylate_kin"/>
    <property type="match status" value="1"/>
</dbReference>
<gene>
    <name evidence="7 9" type="primary">tmk</name>
</gene>
<name>A0A075H6M6_9ARCH</name>
<dbReference type="GO" id="GO:0005524">
    <property type="term" value="F:ATP binding"/>
    <property type="evidence" value="ECO:0007669"/>
    <property type="project" value="UniProtKB-UniRule"/>
</dbReference>
<dbReference type="EC" id="2.7.4.9" evidence="7"/>
<dbReference type="EMBL" id="KF900936">
    <property type="protein sequence ID" value="AIF12071.1"/>
    <property type="molecule type" value="Genomic_DNA"/>
</dbReference>
<evidence type="ECO:0000313" key="9">
    <source>
        <dbReference type="EMBL" id="AIF12071.1"/>
    </source>
</evidence>
<feature type="domain" description="Thymidylate kinase-like" evidence="8">
    <location>
        <begin position="12"/>
        <end position="189"/>
    </location>
</feature>
<dbReference type="NCBIfam" id="TIGR00041">
    <property type="entry name" value="DTMP_kinase"/>
    <property type="match status" value="1"/>
</dbReference>
<comment type="similarity">
    <text evidence="1 7">Belongs to the thymidylate kinase family.</text>
</comment>
<accession>A0A075H6M6</accession>
<comment type="catalytic activity">
    <reaction evidence="7">
        <text>dTMP + ATP = dTDP + ADP</text>
        <dbReference type="Rhea" id="RHEA:13517"/>
        <dbReference type="ChEBI" id="CHEBI:30616"/>
        <dbReference type="ChEBI" id="CHEBI:58369"/>
        <dbReference type="ChEBI" id="CHEBI:63528"/>
        <dbReference type="ChEBI" id="CHEBI:456216"/>
        <dbReference type="EC" id="2.7.4.9"/>
    </reaction>
</comment>
<evidence type="ECO:0000259" key="8">
    <source>
        <dbReference type="Pfam" id="PF02223"/>
    </source>
</evidence>
<dbReference type="InterPro" id="IPR018094">
    <property type="entry name" value="Thymidylate_kinase"/>
</dbReference>
<keyword evidence="5 7" id="KW-0418">Kinase</keyword>
<evidence type="ECO:0000256" key="6">
    <source>
        <dbReference type="ARBA" id="ARBA00022840"/>
    </source>
</evidence>
<reference evidence="9" key="1">
    <citation type="journal article" date="2014" name="Genome Biol. Evol.">
        <title>Pangenome evidence for extensive interdomain horizontal transfer affecting lineage core and shell genes in uncultured planktonic thaumarchaeota and euryarchaeota.</title>
        <authorList>
            <person name="Deschamps P."/>
            <person name="Zivanovic Y."/>
            <person name="Moreira D."/>
            <person name="Rodriguez-Valera F."/>
            <person name="Lopez-Garcia P."/>
        </authorList>
    </citation>
    <scope>NUCLEOTIDE SEQUENCE</scope>
</reference>
<keyword evidence="6 7" id="KW-0067">ATP-binding</keyword>
<proteinExistence type="inferred from homology"/>
<evidence type="ECO:0000256" key="4">
    <source>
        <dbReference type="ARBA" id="ARBA00022741"/>
    </source>
</evidence>
<dbReference type="PANTHER" id="PTHR10344:SF1">
    <property type="entry name" value="THYMIDYLATE KINASE"/>
    <property type="match status" value="1"/>
</dbReference>
<dbReference type="GO" id="GO:0006233">
    <property type="term" value="P:dTDP biosynthetic process"/>
    <property type="evidence" value="ECO:0007669"/>
    <property type="project" value="InterPro"/>
</dbReference>
<keyword evidence="3 7" id="KW-0545">Nucleotide biosynthesis</keyword>
<dbReference type="Gene3D" id="3.40.50.300">
    <property type="entry name" value="P-loop containing nucleotide triphosphate hydrolases"/>
    <property type="match status" value="1"/>
</dbReference>
<sequence length="203" mass="23843">MQLLRKGRFIVIEGIDQSGKKTQSILLRNRLKKKGYKVGYISFPKYNTSIGKLVKKCLHDDSFSLEMSHILLSANRWESEKEIRYKLENMDFVVCNRYCDSNIAYGLANGLKKEWLENLDLGLPKSDLTILIDIPITESVLRKSENRDRYEKDKKFLNNVKSRYKKLATMNKWSRIKGNKSKEEVSKEIWNLVVNKYKIKDVN</sequence>
<dbReference type="PANTHER" id="PTHR10344">
    <property type="entry name" value="THYMIDYLATE KINASE"/>
    <property type="match status" value="1"/>
</dbReference>
<dbReference type="GO" id="GO:0006235">
    <property type="term" value="P:dTTP biosynthetic process"/>
    <property type="evidence" value="ECO:0007669"/>
    <property type="project" value="UniProtKB-UniRule"/>
</dbReference>
<dbReference type="GO" id="GO:0006227">
    <property type="term" value="P:dUDP biosynthetic process"/>
    <property type="evidence" value="ECO:0007669"/>
    <property type="project" value="TreeGrafter"/>
</dbReference>
<dbReference type="AlphaFoldDB" id="A0A075H6M6"/>
<evidence type="ECO:0000256" key="1">
    <source>
        <dbReference type="ARBA" id="ARBA00009776"/>
    </source>
</evidence>
<comment type="caution">
    <text evidence="7">Lacks conserved residue(s) required for the propagation of feature annotation.</text>
</comment>
<evidence type="ECO:0000256" key="7">
    <source>
        <dbReference type="HAMAP-Rule" id="MF_00165"/>
    </source>
</evidence>
<dbReference type="HAMAP" id="MF_00165">
    <property type="entry name" value="Thymidylate_kinase"/>
    <property type="match status" value="1"/>
</dbReference>
<keyword evidence="2 7" id="KW-0808">Transferase</keyword>
<evidence type="ECO:0000256" key="5">
    <source>
        <dbReference type="ARBA" id="ARBA00022777"/>
    </source>
</evidence>
<protein>
    <recommendedName>
        <fullName evidence="7">Probable thymidylate kinase</fullName>
        <ecNumber evidence="7">2.7.4.9</ecNumber>
    </recommendedName>
    <alternativeName>
        <fullName evidence="7">dTMP kinase</fullName>
    </alternativeName>
</protein>
<evidence type="ECO:0000256" key="3">
    <source>
        <dbReference type="ARBA" id="ARBA00022727"/>
    </source>
</evidence>
<keyword evidence="4 7" id="KW-0547">Nucleotide-binding</keyword>
<dbReference type="InterPro" id="IPR027417">
    <property type="entry name" value="P-loop_NTPase"/>
</dbReference>
<dbReference type="InterPro" id="IPR039430">
    <property type="entry name" value="Thymidylate_kin-like_dom"/>
</dbReference>
<dbReference type="CDD" id="cd01672">
    <property type="entry name" value="TMPK"/>
    <property type="match status" value="1"/>
</dbReference>
<evidence type="ECO:0000256" key="2">
    <source>
        <dbReference type="ARBA" id="ARBA00022679"/>
    </source>
</evidence>
<dbReference type="GO" id="GO:0005737">
    <property type="term" value="C:cytoplasm"/>
    <property type="evidence" value="ECO:0007669"/>
    <property type="project" value="TreeGrafter"/>
</dbReference>
<organism evidence="9">
    <name type="scientific">uncultured marine thaumarchaeote KM3_54_F04</name>
    <dbReference type="NCBI Taxonomy" id="1456191"/>
    <lineage>
        <taxon>Archaea</taxon>
        <taxon>Nitrososphaerota</taxon>
        <taxon>environmental samples</taxon>
    </lineage>
</organism>